<accession>A0ABU3GS79</accession>
<dbReference type="EMBL" id="JAVLVU010000001">
    <property type="protein sequence ID" value="MDT3402431.1"/>
    <property type="molecule type" value="Genomic_DNA"/>
</dbReference>
<dbReference type="RefSeq" id="WP_311948889.1">
    <property type="nucleotide sequence ID" value="NZ_JAVLVU010000001.1"/>
</dbReference>
<evidence type="ECO:0000313" key="1">
    <source>
        <dbReference type="EMBL" id="MDT3402431.1"/>
    </source>
</evidence>
<protein>
    <submittedName>
        <fullName evidence="1">Uncharacterized protein</fullName>
    </submittedName>
</protein>
<keyword evidence="2" id="KW-1185">Reference proteome</keyword>
<sequence length="80" mass="9148">MSKDSLPTYAIVELLIRLEEINPLIGSYKDHVPHEYGVMVKTTNGHINFSRQLVIQQFNNPGLINKTELETVAQLFKYST</sequence>
<name>A0ABU3GS79_9SPHI</name>
<proteinExistence type="predicted"/>
<reference evidence="2" key="1">
    <citation type="submission" date="2023-07" db="EMBL/GenBank/DDBJ databases">
        <title>Functional and genomic diversity of the sorghum phyllosphere microbiome.</title>
        <authorList>
            <person name="Shade A."/>
        </authorList>
    </citation>
    <scope>NUCLEOTIDE SEQUENCE [LARGE SCALE GENOMIC DNA]</scope>
    <source>
        <strain evidence="2">SORGH_AS_0422</strain>
    </source>
</reference>
<evidence type="ECO:0000313" key="2">
    <source>
        <dbReference type="Proteomes" id="UP001258315"/>
    </source>
</evidence>
<gene>
    <name evidence="1" type="ORF">QE417_001503</name>
</gene>
<dbReference type="Proteomes" id="UP001258315">
    <property type="component" value="Unassembled WGS sequence"/>
</dbReference>
<comment type="caution">
    <text evidence="1">The sequence shown here is derived from an EMBL/GenBank/DDBJ whole genome shotgun (WGS) entry which is preliminary data.</text>
</comment>
<organism evidence="1 2">
    <name type="scientific">Mucilaginibacter terrae</name>
    <dbReference type="NCBI Taxonomy" id="1955052"/>
    <lineage>
        <taxon>Bacteria</taxon>
        <taxon>Pseudomonadati</taxon>
        <taxon>Bacteroidota</taxon>
        <taxon>Sphingobacteriia</taxon>
        <taxon>Sphingobacteriales</taxon>
        <taxon>Sphingobacteriaceae</taxon>
        <taxon>Mucilaginibacter</taxon>
    </lineage>
</organism>